<proteinExistence type="inferred from homology"/>
<feature type="binding site" evidence="7">
    <location>
        <position position="331"/>
    </location>
    <ligand>
        <name>Mn(2+)</name>
        <dbReference type="ChEBI" id="CHEBI:29035"/>
        <label>1</label>
    </ligand>
</feature>
<keyword evidence="12" id="KW-1185">Reference proteome</keyword>
<feature type="binding site" evidence="7">
    <location>
        <position position="240"/>
    </location>
    <ligand>
        <name>Mn(2+)</name>
        <dbReference type="ChEBI" id="CHEBI:29035"/>
        <label>2</label>
    </ligand>
</feature>
<reference evidence="10" key="2">
    <citation type="submission" date="2021-04" db="EMBL/GenBank/DDBJ databases">
        <authorList>
            <person name="Karlyshev A.V."/>
        </authorList>
    </citation>
    <scope>NUCLEOTIDE SEQUENCE</scope>
    <source>
        <strain evidence="10">LMG 29479</strain>
    </source>
</reference>
<protein>
    <recommendedName>
        <fullName evidence="7">Xaa-Pro dipeptidase</fullName>
        <shortName evidence="7">X-Pro dipeptidase</shortName>
        <ecNumber evidence="7">3.4.13.9</ecNumber>
    </recommendedName>
    <alternativeName>
        <fullName evidence="7">Imidodipeptidase</fullName>
    </alternativeName>
    <alternativeName>
        <fullName evidence="7">Proline dipeptidase</fullName>
        <shortName evidence="7">Prolidase</shortName>
    </alternativeName>
</protein>
<reference evidence="11 12" key="1">
    <citation type="journal article" date="2021" name="Microbiol. Resour. Announc.">
        <title>Draft Genome Sequence of Coralloluteibacterium stylophorae LMG 29479T.</title>
        <authorList>
            <person name="Karlyshev A.V."/>
            <person name="Kudryashova E.B."/>
            <person name="Ariskina E.V."/>
            <person name="Conroy A.P."/>
            <person name="Abidueva E.Y."/>
        </authorList>
    </citation>
    <scope>NUCLEOTIDE SEQUENCE [LARGE SCALE GENOMIC DNA]</scope>
    <source>
        <strain evidence="11 12">LMG 29479</strain>
    </source>
</reference>
<evidence type="ECO:0000256" key="3">
    <source>
        <dbReference type="ARBA" id="ARBA00022801"/>
    </source>
</evidence>
<accession>A0A8J8B0R5</accession>
<evidence type="ECO:0000256" key="1">
    <source>
        <dbReference type="ARBA" id="ARBA00022670"/>
    </source>
</evidence>
<dbReference type="EMBL" id="JAGQFT020000010">
    <property type="protein sequence ID" value="MBS7458427.1"/>
    <property type="molecule type" value="Genomic_DNA"/>
</dbReference>
<dbReference type="InterPro" id="IPR000994">
    <property type="entry name" value="Pept_M24"/>
</dbReference>
<evidence type="ECO:0000313" key="11">
    <source>
        <dbReference type="EMBL" id="MBS7458427.1"/>
    </source>
</evidence>
<dbReference type="SUPFAM" id="SSF55920">
    <property type="entry name" value="Creatinase/aminopeptidase"/>
    <property type="match status" value="1"/>
</dbReference>
<feature type="binding site" evidence="7">
    <location>
        <position position="415"/>
    </location>
    <ligand>
        <name>Mn(2+)</name>
        <dbReference type="ChEBI" id="CHEBI:29035"/>
        <label>2</label>
    </ligand>
</feature>
<dbReference type="Pfam" id="PF00557">
    <property type="entry name" value="Peptidase_M24"/>
    <property type="match status" value="1"/>
</dbReference>
<dbReference type="PANTHER" id="PTHR43226">
    <property type="entry name" value="XAA-PRO AMINOPEPTIDASE 3"/>
    <property type="match status" value="1"/>
</dbReference>
<dbReference type="Pfam" id="PF21216">
    <property type="entry name" value="PepQ_N"/>
    <property type="match status" value="1"/>
</dbReference>
<evidence type="ECO:0000259" key="9">
    <source>
        <dbReference type="Pfam" id="PF21216"/>
    </source>
</evidence>
<dbReference type="EC" id="3.4.13.9" evidence="7"/>
<gene>
    <name evidence="7 10" type="primary">pepQ</name>
    <name evidence="11" type="ORF">KB893_014905</name>
    <name evidence="10" type="ORF">KB893_14320</name>
</gene>
<dbReference type="Proteomes" id="UP000675747">
    <property type="component" value="Unassembled WGS sequence"/>
</dbReference>
<keyword evidence="5 7" id="KW-0482">Metalloprotease</keyword>
<dbReference type="AlphaFoldDB" id="A0A8J8B0R5"/>
<comment type="cofactor">
    <cofactor evidence="7">
        <name>Mn(2+)</name>
        <dbReference type="ChEBI" id="CHEBI:29035"/>
    </cofactor>
    <text evidence="7">Binds 2 manganese ions per subunit.</text>
</comment>
<keyword evidence="3 7" id="KW-0378">Hydrolase</keyword>
<feature type="binding site" evidence="7">
    <location>
        <position position="251"/>
    </location>
    <ligand>
        <name>Mn(2+)</name>
        <dbReference type="ChEBI" id="CHEBI:29035"/>
        <label>2</label>
    </ligand>
</feature>
<dbReference type="RefSeq" id="WP_211927577.1">
    <property type="nucleotide sequence ID" value="NZ_JAGQFT020000010.1"/>
</dbReference>
<dbReference type="EMBL" id="JAGQFT010000162">
    <property type="protein sequence ID" value="MBR0563678.1"/>
    <property type="molecule type" value="Genomic_DNA"/>
</dbReference>
<evidence type="ECO:0000256" key="5">
    <source>
        <dbReference type="ARBA" id="ARBA00023049"/>
    </source>
</evidence>
<dbReference type="HAMAP" id="MF_01279">
    <property type="entry name" value="X_Pro_dipeptid"/>
    <property type="match status" value="1"/>
</dbReference>
<evidence type="ECO:0000256" key="2">
    <source>
        <dbReference type="ARBA" id="ARBA00022723"/>
    </source>
</evidence>
<dbReference type="GO" id="GO:0004177">
    <property type="term" value="F:aminopeptidase activity"/>
    <property type="evidence" value="ECO:0007669"/>
    <property type="project" value="TreeGrafter"/>
</dbReference>
<evidence type="ECO:0000259" key="8">
    <source>
        <dbReference type="Pfam" id="PF00557"/>
    </source>
</evidence>
<keyword evidence="2 7" id="KW-0479">Metal-binding</keyword>
<feature type="domain" description="Xaa-Pro dipeptidase N-terminal" evidence="9">
    <location>
        <begin position="7"/>
        <end position="151"/>
    </location>
</feature>
<dbReference type="InterPro" id="IPR001131">
    <property type="entry name" value="Peptidase_M24B_aminopep-P_CS"/>
</dbReference>
<dbReference type="InterPro" id="IPR036005">
    <property type="entry name" value="Creatinase/aminopeptidase-like"/>
</dbReference>
<sequence>MSIDPALYRDHVATLAARADAALARGGFDHLLIPAGVEKYYFLDDNPYPFRANPHFLHWVPLTRHAHSWIAYTPGERPLLAYYQPDDYWHLPPDAPEGYWTGEFEIKVIRTPEEAAALLPKGRAAILGEDDAALPGFAPNNPQAVLDHLHYHRAWKTPYELALMRLSQRRAVPGHRAARQAFLDGRSEDAIHRAYLAATAHTDLDLPYGSIVGLNRHGATLHYQHRQTGLPDAHRSLLIDAGAEHAGYATDITRTWTRPGTRFADFVDAVEREELALCDAVRAGTDYRQLHLQAHLRLAGVLQDAGVVRMAPADMVTSGVTATFFPHGLGHLIGLQVHDVGGFQAAATGGSIERPDGHPYLRLTRTLEPGMVVTIEPGLYFIDTLLAKLRAGEHGRHVDWDAVEALRPYGGVRIEDDVVCTDGAPENLTRDAFAEGA</sequence>
<comment type="similarity">
    <text evidence="7">Belongs to the peptidase M24B family. Bacterial-type prolidase subfamily.</text>
</comment>
<keyword evidence="4 7" id="KW-0224">Dipeptidase</keyword>
<dbReference type="GO" id="GO:0102009">
    <property type="term" value="F:proline dipeptidase activity"/>
    <property type="evidence" value="ECO:0007669"/>
    <property type="project" value="UniProtKB-EC"/>
</dbReference>
<dbReference type="GO" id="GO:0005829">
    <property type="term" value="C:cytosol"/>
    <property type="evidence" value="ECO:0007669"/>
    <property type="project" value="TreeGrafter"/>
</dbReference>
<feature type="binding site" evidence="7">
    <location>
        <position position="251"/>
    </location>
    <ligand>
        <name>Mn(2+)</name>
        <dbReference type="ChEBI" id="CHEBI:29035"/>
        <label>1</label>
    </ligand>
</feature>
<evidence type="ECO:0000256" key="6">
    <source>
        <dbReference type="ARBA" id="ARBA00023211"/>
    </source>
</evidence>
<feature type="binding site" evidence="7">
    <location>
        <position position="376"/>
    </location>
    <ligand>
        <name>Mn(2+)</name>
        <dbReference type="ChEBI" id="CHEBI:29035"/>
        <label>1</label>
    </ligand>
</feature>
<keyword evidence="6 7" id="KW-0464">Manganese</keyword>
<dbReference type="InterPro" id="IPR022846">
    <property type="entry name" value="X_Pro_dipept"/>
</dbReference>
<evidence type="ECO:0000313" key="10">
    <source>
        <dbReference type="EMBL" id="MBR0563678.1"/>
    </source>
</evidence>
<dbReference type="InterPro" id="IPR048819">
    <property type="entry name" value="PepQ_N"/>
</dbReference>
<name>A0A8J8B0R5_9GAMM</name>
<feature type="binding site" evidence="7">
    <location>
        <position position="415"/>
    </location>
    <ligand>
        <name>Mn(2+)</name>
        <dbReference type="ChEBI" id="CHEBI:29035"/>
        <label>1</label>
    </ligand>
</feature>
<evidence type="ECO:0000256" key="4">
    <source>
        <dbReference type="ARBA" id="ARBA00022997"/>
    </source>
</evidence>
<dbReference type="GO" id="GO:0008235">
    <property type="term" value="F:metalloexopeptidase activity"/>
    <property type="evidence" value="ECO:0007669"/>
    <property type="project" value="UniProtKB-UniRule"/>
</dbReference>
<dbReference type="Gene3D" id="3.40.350.10">
    <property type="entry name" value="Creatinase/prolidase N-terminal domain"/>
    <property type="match status" value="1"/>
</dbReference>
<dbReference type="InterPro" id="IPR052433">
    <property type="entry name" value="X-Pro_dipept-like"/>
</dbReference>
<dbReference type="GO" id="GO:0006508">
    <property type="term" value="P:proteolysis"/>
    <property type="evidence" value="ECO:0007669"/>
    <property type="project" value="UniProtKB-KW"/>
</dbReference>
<evidence type="ECO:0000256" key="7">
    <source>
        <dbReference type="HAMAP-Rule" id="MF_01279"/>
    </source>
</evidence>
<dbReference type="NCBIfam" id="NF010133">
    <property type="entry name" value="PRK13607.1"/>
    <property type="match status" value="1"/>
</dbReference>
<comment type="caution">
    <text evidence="10">The sequence shown here is derived from an EMBL/GenBank/DDBJ whole genome shotgun (WGS) entry which is preliminary data.</text>
</comment>
<comment type="function">
    <text evidence="7">Splits dipeptides with a prolyl residue in the C-terminal position.</text>
</comment>
<dbReference type="PROSITE" id="PS00491">
    <property type="entry name" value="PROLINE_PEPTIDASE"/>
    <property type="match status" value="1"/>
</dbReference>
<dbReference type="Gene3D" id="3.90.230.10">
    <property type="entry name" value="Creatinase/methionine aminopeptidase superfamily"/>
    <property type="match status" value="1"/>
</dbReference>
<dbReference type="InterPro" id="IPR029149">
    <property type="entry name" value="Creatin/AminoP/Spt16_N"/>
</dbReference>
<keyword evidence="1 7" id="KW-0645">Protease</keyword>
<organism evidence="10">
    <name type="scientific">Coralloluteibacterium stylophorae</name>
    <dbReference type="NCBI Taxonomy" id="1776034"/>
    <lineage>
        <taxon>Bacteria</taxon>
        <taxon>Pseudomonadati</taxon>
        <taxon>Pseudomonadota</taxon>
        <taxon>Gammaproteobacteria</taxon>
        <taxon>Lysobacterales</taxon>
        <taxon>Lysobacteraceae</taxon>
        <taxon>Coralloluteibacterium</taxon>
    </lineage>
</organism>
<evidence type="ECO:0000313" key="12">
    <source>
        <dbReference type="Proteomes" id="UP000675747"/>
    </source>
</evidence>
<dbReference type="GO" id="GO:0046872">
    <property type="term" value="F:metal ion binding"/>
    <property type="evidence" value="ECO:0007669"/>
    <property type="project" value="UniProtKB-KW"/>
</dbReference>
<comment type="catalytic activity">
    <reaction evidence="7">
        <text>Xaa-L-Pro dipeptide + H2O = an L-alpha-amino acid + L-proline</text>
        <dbReference type="Rhea" id="RHEA:76407"/>
        <dbReference type="ChEBI" id="CHEBI:15377"/>
        <dbReference type="ChEBI" id="CHEBI:59869"/>
        <dbReference type="ChEBI" id="CHEBI:60039"/>
        <dbReference type="ChEBI" id="CHEBI:195196"/>
        <dbReference type="EC" id="3.4.13.9"/>
    </reaction>
</comment>
<feature type="domain" description="Peptidase M24" evidence="8">
    <location>
        <begin position="163"/>
        <end position="422"/>
    </location>
</feature>
<dbReference type="PANTHER" id="PTHR43226:SF8">
    <property type="entry name" value="XAA-PRO DIPEPTIDASE"/>
    <property type="match status" value="1"/>
</dbReference>
<dbReference type="GO" id="GO:0016795">
    <property type="term" value="F:phosphoric triester hydrolase activity"/>
    <property type="evidence" value="ECO:0007669"/>
    <property type="project" value="InterPro"/>
</dbReference>